<dbReference type="PANTHER" id="PTHR46269:SF4">
    <property type="entry name" value="OPTICIN"/>
    <property type="match status" value="1"/>
</dbReference>
<feature type="chain" id="PRO_5044293241" description="LRRNT domain-containing protein" evidence="10">
    <location>
        <begin position="20"/>
        <end position="313"/>
    </location>
</feature>
<gene>
    <name evidence="12" type="primary">OPTC</name>
</gene>
<dbReference type="PROSITE" id="PS51450">
    <property type="entry name" value="LRR"/>
    <property type="match status" value="1"/>
</dbReference>
<keyword evidence="3" id="KW-0964">Secreted</keyword>
<reference evidence="12 13" key="1">
    <citation type="submission" date="2020-06" db="EMBL/GenBank/DDBJ databases">
        <authorList>
            <consortium name="Wellcome Sanger Institute Data Sharing"/>
        </authorList>
    </citation>
    <scope>NUCLEOTIDE SEQUENCE [LARGE SCALE GENOMIC DNA]</scope>
</reference>
<dbReference type="InterPro" id="IPR001611">
    <property type="entry name" value="Leu-rich_rpt"/>
</dbReference>
<keyword evidence="5" id="KW-0433">Leucine-rich repeat</keyword>
<evidence type="ECO:0000256" key="9">
    <source>
        <dbReference type="ARBA" id="ARBA00023180"/>
    </source>
</evidence>
<evidence type="ECO:0000256" key="6">
    <source>
        <dbReference type="ARBA" id="ARBA00022729"/>
    </source>
</evidence>
<keyword evidence="9" id="KW-0325">Glycoprotein</keyword>
<dbReference type="Proteomes" id="UP000694580">
    <property type="component" value="Chromosome 12"/>
</dbReference>
<evidence type="ECO:0000259" key="11">
    <source>
        <dbReference type="SMART" id="SM00013"/>
    </source>
</evidence>
<accession>A0AAY4DZY8</accession>
<reference evidence="12" key="2">
    <citation type="submission" date="2025-08" db="UniProtKB">
        <authorList>
            <consortium name="Ensembl"/>
        </authorList>
    </citation>
    <scope>IDENTIFICATION</scope>
</reference>
<name>A0AAY4DZY8_9TELE</name>
<evidence type="ECO:0000256" key="2">
    <source>
        <dbReference type="ARBA" id="ARBA00006912"/>
    </source>
</evidence>
<keyword evidence="4" id="KW-0272">Extracellular matrix</keyword>
<protein>
    <recommendedName>
        <fullName evidence="11">LRRNT domain-containing protein</fullName>
    </recommendedName>
</protein>
<dbReference type="GO" id="GO:0005615">
    <property type="term" value="C:extracellular space"/>
    <property type="evidence" value="ECO:0007669"/>
    <property type="project" value="TreeGrafter"/>
</dbReference>
<comment type="subcellular location">
    <subcellularLocation>
        <location evidence="1">Secreted</location>
        <location evidence="1">Extracellular space</location>
        <location evidence="1">Extracellular matrix</location>
    </subcellularLocation>
</comment>
<dbReference type="InterPro" id="IPR032675">
    <property type="entry name" value="LRR_dom_sf"/>
</dbReference>
<keyword evidence="7" id="KW-0677">Repeat</keyword>
<dbReference type="SUPFAM" id="SSF52058">
    <property type="entry name" value="L domain-like"/>
    <property type="match status" value="1"/>
</dbReference>
<reference evidence="12" key="3">
    <citation type="submission" date="2025-09" db="UniProtKB">
        <authorList>
            <consortium name="Ensembl"/>
        </authorList>
    </citation>
    <scope>IDENTIFICATION</scope>
</reference>
<keyword evidence="8" id="KW-1015">Disulfide bond</keyword>
<dbReference type="Ensembl" id="ENSDCDT00010061400.1">
    <property type="protein sequence ID" value="ENSDCDP00010050958.1"/>
    <property type="gene ID" value="ENSDCDG00010030108.1"/>
</dbReference>
<evidence type="ECO:0000256" key="5">
    <source>
        <dbReference type="ARBA" id="ARBA00022614"/>
    </source>
</evidence>
<proteinExistence type="inferred from homology"/>
<dbReference type="Gene3D" id="3.80.10.10">
    <property type="entry name" value="Ribonuclease Inhibitor"/>
    <property type="match status" value="3"/>
</dbReference>
<keyword evidence="6 10" id="KW-0732">Signal</keyword>
<evidence type="ECO:0000256" key="3">
    <source>
        <dbReference type="ARBA" id="ARBA00022525"/>
    </source>
</evidence>
<dbReference type="Pfam" id="PF13855">
    <property type="entry name" value="LRR_8"/>
    <property type="match status" value="1"/>
</dbReference>
<dbReference type="SMART" id="SM00369">
    <property type="entry name" value="LRR_TYP"/>
    <property type="match status" value="4"/>
</dbReference>
<evidence type="ECO:0000256" key="7">
    <source>
        <dbReference type="ARBA" id="ARBA00022737"/>
    </source>
</evidence>
<feature type="signal peptide" evidence="10">
    <location>
        <begin position="1"/>
        <end position="19"/>
    </location>
</feature>
<dbReference type="SMART" id="SM00013">
    <property type="entry name" value="LRRNT"/>
    <property type="match status" value="1"/>
</dbReference>
<comment type="similarity">
    <text evidence="2">Belongs to the small leucine-rich proteoglycan (SLRP) family. SLRP class III subfamily.</text>
</comment>
<dbReference type="Pfam" id="PF00560">
    <property type="entry name" value="LRR_1"/>
    <property type="match status" value="2"/>
</dbReference>
<dbReference type="InterPro" id="IPR043547">
    <property type="entry name" value="Mimecan/Epiphycan/Opticin"/>
</dbReference>
<evidence type="ECO:0000256" key="10">
    <source>
        <dbReference type="SAM" id="SignalP"/>
    </source>
</evidence>
<dbReference type="GO" id="GO:0031012">
    <property type="term" value="C:extracellular matrix"/>
    <property type="evidence" value="ECO:0007669"/>
    <property type="project" value="TreeGrafter"/>
</dbReference>
<dbReference type="AlphaFoldDB" id="A0AAY4DZY8"/>
<keyword evidence="13" id="KW-1185">Reference proteome</keyword>
<dbReference type="GeneID" id="114800796"/>
<evidence type="ECO:0000256" key="1">
    <source>
        <dbReference type="ARBA" id="ARBA00004498"/>
    </source>
</evidence>
<evidence type="ECO:0000313" key="13">
    <source>
        <dbReference type="Proteomes" id="UP000694580"/>
    </source>
</evidence>
<dbReference type="RefSeq" id="XP_028854431.1">
    <property type="nucleotide sequence ID" value="XM_028998598.1"/>
</dbReference>
<dbReference type="PANTHER" id="PTHR46269">
    <property type="entry name" value="EPIPHYCAN-RELATED"/>
    <property type="match status" value="1"/>
</dbReference>
<dbReference type="GO" id="GO:0061975">
    <property type="term" value="P:articular cartilage development"/>
    <property type="evidence" value="ECO:0007669"/>
    <property type="project" value="TreeGrafter"/>
</dbReference>
<dbReference type="GeneTree" id="ENSGT00940000157574"/>
<feature type="domain" description="LRRNT" evidence="11">
    <location>
        <begin position="108"/>
        <end position="138"/>
    </location>
</feature>
<sequence length="313" mass="35067">MVLLVALLAAATLLKSCQAAPTVGSDPEIYEIDSWNLNSYDYDDLDEDVKVGTVSPLRVATAPNTITTFSTSEEMTLPPQAIRKPTVPTLDFGGPGLFGPDTALGMPTCLLCVCLSGSVYCDDSDLEHVPPLPKDTTHFYARFNRIKEVKASAFRNMNQMRRIDLTGNQISALDKDAFRSLPHLQDLLLPDNQLQALPELPPTLRHVDIRNNRLKSSGMHAEGFKDMNQLEFLYLSNNQLDYIPTPLPETLRVLHLQNNNIQSLHEDTFCTRHDIRYIRQPLEDIRLDGNPLDLNRFPQAYVCLPRLPVGGTQ</sequence>
<dbReference type="InterPro" id="IPR000372">
    <property type="entry name" value="LRRNT"/>
</dbReference>
<organism evidence="12 13">
    <name type="scientific">Denticeps clupeoides</name>
    <name type="common">denticle herring</name>
    <dbReference type="NCBI Taxonomy" id="299321"/>
    <lineage>
        <taxon>Eukaryota</taxon>
        <taxon>Metazoa</taxon>
        <taxon>Chordata</taxon>
        <taxon>Craniata</taxon>
        <taxon>Vertebrata</taxon>
        <taxon>Euteleostomi</taxon>
        <taxon>Actinopterygii</taxon>
        <taxon>Neopterygii</taxon>
        <taxon>Teleostei</taxon>
        <taxon>Clupei</taxon>
        <taxon>Clupeiformes</taxon>
        <taxon>Denticipitoidei</taxon>
        <taxon>Denticipitidae</taxon>
        <taxon>Denticeps</taxon>
    </lineage>
</organism>
<evidence type="ECO:0000256" key="8">
    <source>
        <dbReference type="ARBA" id="ARBA00023157"/>
    </source>
</evidence>
<dbReference type="GO" id="GO:0060348">
    <property type="term" value="P:bone development"/>
    <property type="evidence" value="ECO:0007669"/>
    <property type="project" value="TreeGrafter"/>
</dbReference>
<dbReference type="InterPro" id="IPR003591">
    <property type="entry name" value="Leu-rich_rpt_typical-subtyp"/>
</dbReference>
<evidence type="ECO:0000313" key="12">
    <source>
        <dbReference type="Ensembl" id="ENSDCDP00010050958.1"/>
    </source>
</evidence>
<evidence type="ECO:0000256" key="4">
    <source>
        <dbReference type="ARBA" id="ARBA00022530"/>
    </source>
</evidence>